<keyword evidence="2" id="KW-1185">Reference proteome</keyword>
<dbReference type="AlphaFoldDB" id="D0NT22"/>
<proteinExistence type="predicted"/>
<dbReference type="VEuPathDB" id="FungiDB:PITG_15551"/>
<organism evidence="1 2">
    <name type="scientific">Phytophthora infestans (strain T30-4)</name>
    <name type="common">Potato late blight agent</name>
    <dbReference type="NCBI Taxonomy" id="403677"/>
    <lineage>
        <taxon>Eukaryota</taxon>
        <taxon>Sar</taxon>
        <taxon>Stramenopiles</taxon>
        <taxon>Oomycota</taxon>
        <taxon>Peronosporomycetes</taxon>
        <taxon>Peronosporales</taxon>
        <taxon>Peronosporaceae</taxon>
        <taxon>Phytophthora</taxon>
    </lineage>
</organism>
<evidence type="ECO:0000313" key="2">
    <source>
        <dbReference type="Proteomes" id="UP000006643"/>
    </source>
</evidence>
<sequence length="73" mass="7695">MHIIREATGGTPNVTAGTDLASAATLNTAMSSVAACALTKFGCRQEHKQHIKATAVASKPGFEHRRISRIAFS</sequence>
<dbReference type="HOGENOM" id="CLU_2710194_0_0_1"/>
<dbReference type="EMBL" id="DS028159">
    <property type="protein sequence ID" value="EEY64778.1"/>
    <property type="molecule type" value="Genomic_DNA"/>
</dbReference>
<dbReference type="KEGG" id="pif:PITG_15551"/>
<dbReference type="Proteomes" id="UP000006643">
    <property type="component" value="Unassembled WGS sequence"/>
</dbReference>
<dbReference type="InParanoid" id="D0NT22"/>
<dbReference type="GeneID" id="9465606"/>
<evidence type="ECO:0000313" key="1">
    <source>
        <dbReference type="EMBL" id="EEY64778.1"/>
    </source>
</evidence>
<gene>
    <name evidence="1" type="ORF">PITG_15551</name>
</gene>
<reference evidence="2" key="1">
    <citation type="journal article" date="2009" name="Nature">
        <title>Genome sequence and analysis of the Irish potato famine pathogen Phytophthora infestans.</title>
        <authorList>
            <consortium name="The Broad Institute Genome Sequencing Platform"/>
            <person name="Haas B.J."/>
            <person name="Kamoun S."/>
            <person name="Zody M.C."/>
            <person name="Jiang R.H."/>
            <person name="Handsaker R.E."/>
            <person name="Cano L.M."/>
            <person name="Grabherr M."/>
            <person name="Kodira C.D."/>
            <person name="Raffaele S."/>
            <person name="Torto-Alalibo T."/>
            <person name="Bozkurt T.O."/>
            <person name="Ah-Fong A.M."/>
            <person name="Alvarado L."/>
            <person name="Anderson V.L."/>
            <person name="Armstrong M.R."/>
            <person name="Avrova A."/>
            <person name="Baxter L."/>
            <person name="Beynon J."/>
            <person name="Boevink P.C."/>
            <person name="Bollmann S.R."/>
            <person name="Bos J.I."/>
            <person name="Bulone V."/>
            <person name="Cai G."/>
            <person name="Cakir C."/>
            <person name="Carrington J.C."/>
            <person name="Chawner M."/>
            <person name="Conti L."/>
            <person name="Costanzo S."/>
            <person name="Ewan R."/>
            <person name="Fahlgren N."/>
            <person name="Fischbach M.A."/>
            <person name="Fugelstad J."/>
            <person name="Gilroy E.M."/>
            <person name="Gnerre S."/>
            <person name="Green P.J."/>
            <person name="Grenville-Briggs L.J."/>
            <person name="Griffith J."/>
            <person name="Grunwald N.J."/>
            <person name="Horn K."/>
            <person name="Horner N.R."/>
            <person name="Hu C.H."/>
            <person name="Huitema E."/>
            <person name="Jeong D.H."/>
            <person name="Jones A.M."/>
            <person name="Jones J.D."/>
            <person name="Jones R.W."/>
            <person name="Karlsson E.K."/>
            <person name="Kunjeti S.G."/>
            <person name="Lamour K."/>
            <person name="Liu Z."/>
            <person name="Ma L."/>
            <person name="Maclean D."/>
            <person name="Chibucos M.C."/>
            <person name="McDonald H."/>
            <person name="McWalters J."/>
            <person name="Meijer H.J."/>
            <person name="Morgan W."/>
            <person name="Morris P.F."/>
            <person name="Munro C.A."/>
            <person name="O'Neill K."/>
            <person name="Ospina-Giraldo M."/>
            <person name="Pinzon A."/>
            <person name="Pritchard L."/>
            <person name="Ramsahoye B."/>
            <person name="Ren Q."/>
            <person name="Restrepo S."/>
            <person name="Roy S."/>
            <person name="Sadanandom A."/>
            <person name="Savidor A."/>
            <person name="Schornack S."/>
            <person name="Schwartz D.C."/>
            <person name="Schumann U.D."/>
            <person name="Schwessinger B."/>
            <person name="Seyer L."/>
            <person name="Sharpe T."/>
            <person name="Silvar C."/>
            <person name="Song J."/>
            <person name="Studholme D.J."/>
            <person name="Sykes S."/>
            <person name="Thines M."/>
            <person name="van de Vondervoort P.J."/>
            <person name="Phuntumart V."/>
            <person name="Wawra S."/>
            <person name="Weide R."/>
            <person name="Win J."/>
            <person name="Young C."/>
            <person name="Zhou S."/>
            <person name="Fry W."/>
            <person name="Meyers B.C."/>
            <person name="van West P."/>
            <person name="Ristaino J."/>
            <person name="Govers F."/>
            <person name="Birch P.R."/>
            <person name="Whisson S.C."/>
            <person name="Judelson H.S."/>
            <person name="Nusbaum C."/>
        </authorList>
    </citation>
    <scope>NUCLEOTIDE SEQUENCE [LARGE SCALE GENOMIC DNA]</scope>
    <source>
        <strain evidence="2">T30-4</strain>
    </source>
</reference>
<accession>D0NT22</accession>
<name>D0NT22_PHYIT</name>
<protein>
    <submittedName>
        <fullName evidence="1">Uncharacterized protein</fullName>
    </submittedName>
</protein>
<dbReference type="RefSeq" id="XP_002897705.1">
    <property type="nucleotide sequence ID" value="XM_002897659.1"/>
</dbReference>